<dbReference type="GO" id="GO:0005886">
    <property type="term" value="C:plasma membrane"/>
    <property type="evidence" value="ECO:0007669"/>
    <property type="project" value="UniProtKB-SubCell"/>
</dbReference>
<dbReference type="AlphaFoldDB" id="A0A2A4T5G9"/>
<feature type="transmembrane region" description="Helical" evidence="10">
    <location>
        <begin position="386"/>
        <end position="408"/>
    </location>
</feature>
<evidence type="ECO:0000256" key="7">
    <source>
        <dbReference type="ARBA" id="ARBA00023065"/>
    </source>
</evidence>
<feature type="transmembrane region" description="Helical" evidence="10">
    <location>
        <begin position="414"/>
        <end position="435"/>
    </location>
</feature>
<keyword evidence="2" id="KW-0813">Transport</keyword>
<evidence type="ECO:0000256" key="8">
    <source>
        <dbReference type="ARBA" id="ARBA00023136"/>
    </source>
</evidence>
<feature type="transmembrane region" description="Helical" evidence="10">
    <location>
        <begin position="190"/>
        <end position="210"/>
    </location>
</feature>
<organism evidence="11 12">
    <name type="scientific">SAR324 cluster bacterium</name>
    <dbReference type="NCBI Taxonomy" id="2024889"/>
    <lineage>
        <taxon>Bacteria</taxon>
        <taxon>Deltaproteobacteria</taxon>
        <taxon>SAR324 cluster</taxon>
    </lineage>
</organism>
<evidence type="ECO:0000313" key="11">
    <source>
        <dbReference type="EMBL" id="PCI28768.1"/>
    </source>
</evidence>
<dbReference type="GO" id="GO:0042910">
    <property type="term" value="F:xenobiotic transmembrane transporter activity"/>
    <property type="evidence" value="ECO:0007669"/>
    <property type="project" value="InterPro"/>
</dbReference>
<evidence type="ECO:0000256" key="1">
    <source>
        <dbReference type="ARBA" id="ARBA00004651"/>
    </source>
</evidence>
<evidence type="ECO:0000256" key="2">
    <source>
        <dbReference type="ARBA" id="ARBA00022448"/>
    </source>
</evidence>
<feature type="transmembrane region" description="Helical" evidence="10">
    <location>
        <begin position="127"/>
        <end position="145"/>
    </location>
</feature>
<evidence type="ECO:0000256" key="10">
    <source>
        <dbReference type="SAM" id="Phobius"/>
    </source>
</evidence>
<gene>
    <name evidence="11" type="ORF">COB67_05625</name>
</gene>
<sequence length="449" mass="48384">MFNKEKIKEIIILATPVVIGQLGHVMMSVVDNIMVGKLGTIPLAAAALANSLFMVIMIVGFGISLAITPLVAIAEGSGKQDECGIILRQGLIVCVAAGLVLALTSMFTAELMPYMNQPAEVVPLAQSYLKILAWSILPVMLFQNYRQFSEGLSLMRPAMVITLVANVLNVFVNWVFIFGHMGLPAMGLDGAGFATFTARTFMGLAMMAYVMRSPRLQIYDPSLRFRKLDWPLMNKILKIGLPIGGQMFFEVSAFAGASVLAGWLGANALAAHQIALNLASITFMFAVGIAATATVLVANAVGKGDSLAARQSGFNALFFGLLMMSCFTAYYLTAREFLPSLYSSDPQVIGIAASLLVIAGIFQLSDGTQAIALGALRGLTDVKIPTVITFLAFWGFGLPVSYLFGFILDFGIEGIWWGLLSGLTASAILLTLRFYRQTKQNFLIPIERI</sequence>
<evidence type="ECO:0000256" key="6">
    <source>
        <dbReference type="ARBA" id="ARBA00022989"/>
    </source>
</evidence>
<dbReference type="GO" id="GO:0015297">
    <property type="term" value="F:antiporter activity"/>
    <property type="evidence" value="ECO:0007669"/>
    <property type="project" value="UniProtKB-KW"/>
</dbReference>
<dbReference type="PIRSF" id="PIRSF006603">
    <property type="entry name" value="DinF"/>
    <property type="match status" value="1"/>
</dbReference>
<dbReference type="GO" id="GO:0006811">
    <property type="term" value="P:monoatomic ion transport"/>
    <property type="evidence" value="ECO:0007669"/>
    <property type="project" value="UniProtKB-KW"/>
</dbReference>
<feature type="transmembrane region" description="Helical" evidence="10">
    <location>
        <begin position="347"/>
        <end position="365"/>
    </location>
</feature>
<accession>A0A2A4T5G9</accession>
<dbReference type="Pfam" id="PF01554">
    <property type="entry name" value="MatE"/>
    <property type="match status" value="2"/>
</dbReference>
<evidence type="ECO:0000256" key="3">
    <source>
        <dbReference type="ARBA" id="ARBA00022449"/>
    </source>
</evidence>
<feature type="transmembrane region" description="Helical" evidence="10">
    <location>
        <begin position="313"/>
        <end position="332"/>
    </location>
</feature>
<evidence type="ECO:0000256" key="4">
    <source>
        <dbReference type="ARBA" id="ARBA00022475"/>
    </source>
</evidence>
<dbReference type="EMBL" id="NVSR01000026">
    <property type="protein sequence ID" value="PCI28768.1"/>
    <property type="molecule type" value="Genomic_DNA"/>
</dbReference>
<evidence type="ECO:0000256" key="5">
    <source>
        <dbReference type="ARBA" id="ARBA00022692"/>
    </source>
</evidence>
<dbReference type="InterPro" id="IPR048279">
    <property type="entry name" value="MdtK-like"/>
</dbReference>
<keyword evidence="4" id="KW-1003">Cell membrane</keyword>
<reference evidence="12" key="1">
    <citation type="submission" date="2017-08" db="EMBL/GenBank/DDBJ databases">
        <title>A dynamic microbial community with high functional redundancy inhabits the cold, oxic subseafloor aquifer.</title>
        <authorList>
            <person name="Tully B.J."/>
            <person name="Wheat C.G."/>
            <person name="Glazer B.T."/>
            <person name="Huber J.A."/>
        </authorList>
    </citation>
    <scope>NUCLEOTIDE SEQUENCE [LARGE SCALE GENOMIC DNA]</scope>
</reference>
<feature type="transmembrane region" description="Helical" evidence="10">
    <location>
        <begin position="12"/>
        <end position="30"/>
    </location>
</feature>
<evidence type="ECO:0000313" key="12">
    <source>
        <dbReference type="Proteomes" id="UP000218113"/>
    </source>
</evidence>
<dbReference type="InterPro" id="IPR050222">
    <property type="entry name" value="MATE_MdtK"/>
</dbReference>
<keyword evidence="3" id="KW-0050">Antiport</keyword>
<feature type="transmembrane region" description="Helical" evidence="10">
    <location>
        <begin position="85"/>
        <end position="107"/>
    </location>
</feature>
<feature type="transmembrane region" description="Helical" evidence="10">
    <location>
        <begin position="50"/>
        <end position="73"/>
    </location>
</feature>
<dbReference type="InterPro" id="IPR002528">
    <property type="entry name" value="MATE_fam"/>
</dbReference>
<feature type="transmembrane region" description="Helical" evidence="10">
    <location>
        <begin position="278"/>
        <end position="301"/>
    </location>
</feature>
<proteinExistence type="predicted"/>
<comment type="subcellular location">
    <subcellularLocation>
        <location evidence="1">Cell membrane</location>
        <topology evidence="1">Multi-pass membrane protein</topology>
    </subcellularLocation>
</comment>
<dbReference type="Proteomes" id="UP000218113">
    <property type="component" value="Unassembled WGS sequence"/>
</dbReference>
<comment type="caution">
    <text evidence="11">The sequence shown here is derived from an EMBL/GenBank/DDBJ whole genome shotgun (WGS) entry which is preliminary data.</text>
</comment>
<dbReference type="PANTHER" id="PTHR43298">
    <property type="entry name" value="MULTIDRUG RESISTANCE PROTEIN NORM-RELATED"/>
    <property type="match status" value="1"/>
</dbReference>
<feature type="transmembrane region" description="Helical" evidence="10">
    <location>
        <begin position="247"/>
        <end position="266"/>
    </location>
</feature>
<evidence type="ECO:0000256" key="9">
    <source>
        <dbReference type="ARBA" id="ARBA00031636"/>
    </source>
</evidence>
<dbReference type="CDD" id="cd13131">
    <property type="entry name" value="MATE_NorM_like"/>
    <property type="match status" value="1"/>
</dbReference>
<keyword evidence="6 10" id="KW-1133">Transmembrane helix</keyword>
<dbReference type="NCBIfam" id="TIGR00797">
    <property type="entry name" value="matE"/>
    <property type="match status" value="1"/>
</dbReference>
<feature type="transmembrane region" description="Helical" evidence="10">
    <location>
        <begin position="157"/>
        <end position="178"/>
    </location>
</feature>
<dbReference type="PANTHER" id="PTHR43298:SF2">
    <property type="entry name" value="FMN_FAD EXPORTER YEEO-RELATED"/>
    <property type="match status" value="1"/>
</dbReference>
<keyword evidence="7" id="KW-0406">Ion transport</keyword>
<protein>
    <recommendedName>
        <fullName evidence="9">Multidrug-efflux transporter</fullName>
    </recommendedName>
</protein>
<keyword evidence="5 10" id="KW-0812">Transmembrane</keyword>
<keyword evidence="8 10" id="KW-0472">Membrane</keyword>
<name>A0A2A4T5G9_9DELT</name>